<dbReference type="Proteomes" id="UP001272940">
    <property type="component" value="Unassembled WGS sequence"/>
</dbReference>
<dbReference type="RefSeq" id="WP_319078664.1">
    <property type="nucleotide sequence ID" value="NZ_JAMYEC010000005.1"/>
</dbReference>
<dbReference type="EMBL" id="JAMYEC010000005">
    <property type="protein sequence ID" value="MDX2335156.1"/>
    <property type="molecule type" value="Genomic_DNA"/>
</dbReference>
<proteinExistence type="predicted"/>
<keyword evidence="2" id="KW-1185">Reference proteome</keyword>
<protein>
    <recommendedName>
        <fullName evidence="3">ATP-binding protein</fullName>
    </recommendedName>
</protein>
<comment type="caution">
    <text evidence="1">The sequence shown here is derived from an EMBL/GenBank/DDBJ whole genome shotgun (WGS) entry which is preliminary data.</text>
</comment>
<sequence length="1642" mass="181076">MAQSSELASGAGFRFEDQVGGHYLTALLTESYAAGTGDRQVTQVAFQQRDFGEPLDDLIVDAVGLDGEAARLSLQVKSSLTISSATSNTDFRSIVRDSLATLNKVGFKQGVDRYGAVVGVVAKDKAKAIGRLVDMARNSVETSHFDARFAPGGNASQAVRAVLVDIETLVAEFSGGRRSSADIHRFLAHFTLIEFDFQKPATTARPEDLNRLREAIALESAADAPLLWSKICQLVGEASRSAGVFDRRRLVQDLKASTRLRAARSLAPDLQKVSELTTLWIADIENHVSGAHLQRPALRHRLRTSLAEARLIQIRGLPGSGKSVLMRSEVEAELANGPVLFLKHDRLEGGSWATFAKACGLSAVAIADLLVEIGAVGSPLLFIDGVDRIEKEHQGIVLDLVRTIMTSPALADWRVVLSLRDSGIGPLRNWLDDALTALGVATLDVGELDDDEAESLAAAHPHLRPLLFAGGPVQEIVRRPFFAKILQRATTGGAGVFEARSEVDLLTNWWAHGGYSAAGQDALTRQRAIIDLGRQHARALSRPIAIGALSPETLRVIDALVSDGVLQPVKPGLTLRFSHDIFFEWAFFHVLADSAETWPDEIAAAGQPPAVARVVELLSQAQFGDGAWRKTLDRLHGSSLRSQWTRAWLLGPISKPNFHQQAQAYADVLFADDFAFLRKALVWFQAERTTPNANVLAGDLPADERVRFADMLGWPSDVMTWSRLIWFLIRRLGQIPARLRPDIVAVFEVWQNMLADMRNPVSEALLGEVAGWLAEMDADEGDSVVRWRRAREGGDLRASLVRVLLRAARSYPDHTQAYLQRLTQRSEIGDADFGQVAAFSWLLAQTHPAGLVDVTLRHLKEELPADKDAREREKNLRASETRCRALAKPEAERTREEQFAAQGMFMSLGHSVSRHDWDSLAVDRDLKNLFPASPLHEPFKALFEHAPDEALRLLADLSNHATTAWRQLHDLDYEGPGTPLPLSLDFPWGQQIFWGGEHQYLWSRGMWAPKAIACGYMALEDWCMAQLDQGADPDGLIQRIVNGNESVAVLGAAVAIALQSETISGTVFPLVTSQRLWAADRTRVEKDFVDSRANLIGFEWHKDQAHIEAIEHANARAIRRTDLQRLAQRYVWTAEALSEPTKQTIRRFPEDLPFLYEEQRTSPEMIAALYERAQQYAEAADPGNYTAYRTDDPNQLAIVHTPPSAATAEAQNKQARAAAVLLELNLWSWASKTVEAGSLDAAFAVAGAIEAARRLDHSGLFEEPDDEDETRSMRRGAVAATAAVALIHREGVSAKDVKWARRTIQRATRTSETTGVFWSSRMVVPWHQAVFAARGLAADIRAEGPSAGLAKPLLELVAHPLQTVSLAAFEEAMSLLVSDPPLAWAAFGLAFDLCDIQPRPRRPGPQQDAIHTPARVRQAVKTAFKAYRAGAVWGPIKPPPEPWVPIADAVRRQRAFNEDIDDEEGPEDGAQWGPNSIQWQHQYAAELIRRIPFEPILASPGKAELLAFMTSLLDWTINKLSPPWSQQRGRDRSSRIYEWTHALGGDLARLCGLVDLVDFDAPLLQPMLRLEGENAYQLLSPFVDGFICRYVFDSAVVPAHAIPVLDVCLDRFLSDRALDRGASPTATNEAELSLKIVAIRSY</sequence>
<evidence type="ECO:0008006" key="3">
    <source>
        <dbReference type="Google" id="ProtNLM"/>
    </source>
</evidence>
<organism evidence="1 2">
    <name type="scientific">Brevundimonas vesicularis</name>
    <name type="common">Pseudomonas vesicularis</name>
    <dbReference type="NCBI Taxonomy" id="41276"/>
    <lineage>
        <taxon>Bacteria</taxon>
        <taxon>Pseudomonadati</taxon>
        <taxon>Pseudomonadota</taxon>
        <taxon>Alphaproteobacteria</taxon>
        <taxon>Caulobacterales</taxon>
        <taxon>Caulobacteraceae</taxon>
        <taxon>Brevundimonas</taxon>
    </lineage>
</organism>
<reference evidence="1 2" key="1">
    <citation type="journal article" date="2023" name="FEMS Microbes">
        <title>Whole genomes of deep-sea sponge-associated bacteria exhibit high novel natural product potential.</title>
        <authorList>
            <person name="Hesketh-Best P.J."/>
            <person name="January G.G."/>
            <person name="Koch M.J."/>
            <person name="Warburton P.J."/>
            <person name="Howell K.L."/>
            <person name="Upton M."/>
        </authorList>
    </citation>
    <scope>NUCLEOTIDE SEQUENCE [LARGE SCALE GENOMIC DNA]</scope>
    <source>
        <strain evidence="1 2">PC206-O</strain>
    </source>
</reference>
<evidence type="ECO:0000313" key="1">
    <source>
        <dbReference type="EMBL" id="MDX2335156.1"/>
    </source>
</evidence>
<name>A0ABU4KQ66_BREVE</name>
<dbReference type="SUPFAM" id="SSF52540">
    <property type="entry name" value="P-loop containing nucleoside triphosphate hydrolases"/>
    <property type="match status" value="1"/>
</dbReference>
<dbReference type="InterPro" id="IPR027417">
    <property type="entry name" value="P-loop_NTPase"/>
</dbReference>
<gene>
    <name evidence="1" type="ORF">NJD11_09415</name>
</gene>
<accession>A0ABU4KQ66</accession>
<evidence type="ECO:0000313" key="2">
    <source>
        <dbReference type="Proteomes" id="UP001272940"/>
    </source>
</evidence>